<name>A0A8H3TYV4_9TREE</name>
<organism evidence="12 13">
    <name type="scientific">Naganishia liquefaciens</name>
    <dbReference type="NCBI Taxonomy" id="104408"/>
    <lineage>
        <taxon>Eukaryota</taxon>
        <taxon>Fungi</taxon>
        <taxon>Dikarya</taxon>
        <taxon>Basidiomycota</taxon>
        <taxon>Agaricomycotina</taxon>
        <taxon>Tremellomycetes</taxon>
        <taxon>Filobasidiales</taxon>
        <taxon>Filobasidiaceae</taxon>
        <taxon>Naganishia</taxon>
    </lineage>
</organism>
<comment type="domain">
    <text evidence="9">The linker, or PAN3 interaction domain (PID), between the WD40 repeats and the pseudo-UCH domain mediates interaction with PAN3.</text>
</comment>
<comment type="activity regulation">
    <text evidence="9">Positively regulated by the regulatory subunit PAN3.</text>
</comment>
<evidence type="ECO:0000256" key="10">
    <source>
        <dbReference type="SAM" id="MobiDB-lite"/>
    </source>
</evidence>
<feature type="compositionally biased region" description="Polar residues" evidence="10">
    <location>
        <begin position="1234"/>
        <end position="1256"/>
    </location>
</feature>
<dbReference type="Pfam" id="PF00929">
    <property type="entry name" value="RNase_T"/>
    <property type="match status" value="1"/>
</dbReference>
<feature type="binding site" evidence="9">
    <location>
        <position position="1002"/>
    </location>
    <ligand>
        <name>a divalent metal cation</name>
        <dbReference type="ChEBI" id="CHEBI:60240"/>
        <note>catalytic</note>
    </ligand>
</feature>
<dbReference type="GO" id="GO:0000289">
    <property type="term" value="P:nuclear-transcribed mRNA poly(A) tail shortening"/>
    <property type="evidence" value="ECO:0007669"/>
    <property type="project" value="UniProtKB-UniRule"/>
</dbReference>
<dbReference type="InterPro" id="IPR030843">
    <property type="entry name" value="PAN2"/>
</dbReference>
<protein>
    <recommendedName>
        <fullName evidence="9">PAN2-PAN3 deadenylation complex catalytic subunit PAN2</fullName>
        <ecNumber evidence="9">3.1.13.4</ecNumber>
    </recommendedName>
    <alternativeName>
        <fullName evidence="9">PAB1P-dependent poly(A)-specific ribonuclease</fullName>
    </alternativeName>
    <alternativeName>
        <fullName evidence="9">Poly(A)-nuclease deadenylation complex subunit 2</fullName>
        <shortName evidence="9">PAN deadenylation complex subunit 2</shortName>
    </alternativeName>
</protein>
<reference evidence="12" key="1">
    <citation type="submission" date="2020-07" db="EMBL/GenBank/DDBJ databases">
        <title>Draft Genome Sequence of a Deep-Sea Yeast, Naganishia (Cryptococcus) liquefaciens strain N6.</title>
        <authorList>
            <person name="Han Y.W."/>
            <person name="Kajitani R."/>
            <person name="Morimoto H."/>
            <person name="Parhat M."/>
            <person name="Tsubouchi H."/>
            <person name="Bakenova O."/>
            <person name="Ogata M."/>
            <person name="Argunhan B."/>
            <person name="Aoki R."/>
            <person name="Kajiwara S."/>
            <person name="Itoh T."/>
            <person name="Iwasaki H."/>
        </authorList>
    </citation>
    <scope>NUCLEOTIDE SEQUENCE</scope>
    <source>
        <strain evidence="12">N6</strain>
    </source>
</reference>
<proteinExistence type="inferred from homology"/>
<dbReference type="EC" id="3.1.13.4" evidence="9"/>
<evidence type="ECO:0000256" key="1">
    <source>
        <dbReference type="ARBA" id="ARBA00004496"/>
    </source>
</evidence>
<feature type="binding site" evidence="9">
    <location>
        <position position="1162"/>
    </location>
    <ligand>
        <name>a divalent metal cation</name>
        <dbReference type="ChEBI" id="CHEBI:60240"/>
        <note>catalytic</note>
    </ligand>
</feature>
<dbReference type="Pfam" id="PF13423">
    <property type="entry name" value="UCH_1"/>
    <property type="match status" value="1"/>
</dbReference>
<comment type="subcellular location">
    <subcellularLocation>
        <location evidence="1 9">Cytoplasm</location>
    </subcellularLocation>
</comment>
<comment type="caution">
    <text evidence="9">Lacks conserved residue(s) required for the propagation of feature annotation.</text>
</comment>
<keyword evidence="3" id="KW-0853">WD repeat</keyword>
<dbReference type="SMART" id="SM00479">
    <property type="entry name" value="EXOIII"/>
    <property type="match status" value="1"/>
</dbReference>
<feature type="region of interest" description="Disordered" evidence="10">
    <location>
        <begin position="692"/>
        <end position="713"/>
    </location>
</feature>
<dbReference type="SUPFAM" id="SSF53098">
    <property type="entry name" value="Ribonuclease H-like"/>
    <property type="match status" value="1"/>
</dbReference>
<evidence type="ECO:0000256" key="6">
    <source>
        <dbReference type="ARBA" id="ARBA00022723"/>
    </source>
</evidence>
<feature type="region of interest" description="Disordered" evidence="10">
    <location>
        <begin position="1197"/>
        <end position="1313"/>
    </location>
</feature>
<dbReference type="InterPro" id="IPR036397">
    <property type="entry name" value="RNaseH_sf"/>
</dbReference>
<comment type="function">
    <text evidence="9">Catalytic subunit of the poly(A)-nuclease (PAN) deadenylation complex, one of two cytoplasmic mRNA deadenylases involved in mRNA turnover. PAN specifically shortens poly(A) tails of RNA and the activity is stimulated by poly(A)-binding protein PAB1. PAN deadenylation is followed by rapid degradation of the shortened mRNA tails by the CCR4-NOT complex. Deadenylated mRNAs are then degraded by two alternative mechanisms, namely exosome-mediated 3'-5' exonucleolytic degradation, or deadenlyation-dependent mRNA decaping and subsequent 5'-3' exonucleolytic degradation by XRN1. May also be involved in post-transcriptional maturation of mRNA poly(A) tails.</text>
</comment>
<keyword evidence="13" id="KW-1185">Reference proteome</keyword>
<comment type="similarity">
    <text evidence="9">Belongs to the peptidase C19 family. PAN2 subfamily.</text>
</comment>
<dbReference type="SUPFAM" id="SSF69322">
    <property type="entry name" value="Tricorn protease domain 2"/>
    <property type="match status" value="1"/>
</dbReference>
<dbReference type="PROSITE" id="PS50235">
    <property type="entry name" value="USP_3"/>
    <property type="match status" value="1"/>
</dbReference>
<comment type="cofactor">
    <cofactor evidence="9">
        <name>a divalent metal cation</name>
        <dbReference type="ChEBI" id="CHEBI:60240"/>
    </cofactor>
    <text evidence="9">Binds 2 metal cations per subunit in the catalytic exonuclease domain.</text>
</comment>
<dbReference type="InterPro" id="IPR050785">
    <property type="entry name" value="PAN2-PAN3_catalytic_subunit"/>
</dbReference>
<evidence type="ECO:0000256" key="5">
    <source>
        <dbReference type="ARBA" id="ARBA00022722"/>
    </source>
</evidence>
<feature type="compositionally biased region" description="Low complexity" evidence="10">
    <location>
        <begin position="1206"/>
        <end position="1221"/>
    </location>
</feature>
<dbReference type="Gene3D" id="2.130.10.10">
    <property type="entry name" value="YVTN repeat-like/Quinoprotein amine dehydrogenase"/>
    <property type="match status" value="1"/>
</dbReference>
<dbReference type="OrthoDB" id="16516at2759"/>
<keyword evidence="8 9" id="KW-0269">Exonuclease</keyword>
<keyword evidence="6 9" id="KW-0479">Metal-binding</keyword>
<feature type="binding site" evidence="9">
    <location>
        <position position="1109"/>
    </location>
    <ligand>
        <name>a divalent metal cation</name>
        <dbReference type="ChEBI" id="CHEBI:60240"/>
        <note>catalytic</note>
    </ligand>
</feature>
<dbReference type="InterPro" id="IPR038765">
    <property type="entry name" value="Papain-like_cys_pep_sf"/>
</dbReference>
<evidence type="ECO:0000313" key="12">
    <source>
        <dbReference type="EMBL" id="GHJ89632.1"/>
    </source>
</evidence>
<keyword evidence="2 9" id="KW-0963">Cytoplasm</keyword>
<dbReference type="InterPro" id="IPR012337">
    <property type="entry name" value="RNaseH-like_sf"/>
</dbReference>
<evidence type="ECO:0000256" key="7">
    <source>
        <dbReference type="ARBA" id="ARBA00022801"/>
    </source>
</evidence>
<dbReference type="HAMAP" id="MF_03182">
    <property type="entry name" value="PAN2"/>
    <property type="match status" value="1"/>
</dbReference>
<evidence type="ECO:0000313" key="13">
    <source>
        <dbReference type="Proteomes" id="UP000620104"/>
    </source>
</evidence>
<dbReference type="GO" id="GO:0031251">
    <property type="term" value="C:PAN complex"/>
    <property type="evidence" value="ECO:0007669"/>
    <property type="project" value="UniProtKB-UniRule"/>
</dbReference>
<evidence type="ECO:0000256" key="8">
    <source>
        <dbReference type="ARBA" id="ARBA00022839"/>
    </source>
</evidence>
<keyword evidence="4 9" id="KW-0507">mRNA processing</keyword>
<dbReference type="InterPro" id="IPR015943">
    <property type="entry name" value="WD40/YVTN_repeat-like_dom_sf"/>
</dbReference>
<evidence type="ECO:0000259" key="11">
    <source>
        <dbReference type="PROSITE" id="PS50235"/>
    </source>
</evidence>
<dbReference type="InterPro" id="IPR028889">
    <property type="entry name" value="USP"/>
</dbReference>
<evidence type="ECO:0000256" key="4">
    <source>
        <dbReference type="ARBA" id="ARBA00022664"/>
    </source>
</evidence>
<comment type="caution">
    <text evidence="12">The sequence shown here is derived from an EMBL/GenBank/DDBJ whole genome shotgun (WGS) entry which is preliminary data.</text>
</comment>
<evidence type="ECO:0000256" key="3">
    <source>
        <dbReference type="ARBA" id="ARBA00022574"/>
    </source>
</evidence>
<sequence>MSAYTALQLIPPLPPAPYDPVPFPTTLAFDPYADLLNIGTSAGTVVSYSSPLSLTRHVTYPAHGAKNFSNFMGFEVGEVREIMMTEREVWSLTPGGAGGRTRGGMTRWSATDPQRGLKTFTSNPVNSHELVAGGKGLQMMLVNTARGEIVTRLDISQSLNKLISLPKSILALSSLGHINLLDPRQSFKVSNVISLVSPYFTDSGGVDVQGNTVVRYGSKWTADQQILPDASIMLFDLRNLKSSSEPMSTLSFPPGCAFAKIHPMDTSKLVCVGAQGLVRTLDMYGRETNAGQGYEAEGSDTQLPVNTYATACALSLQGDYLAIGDAEGQVHLTTSHDLSDDSPLIDQESGAIKLPPMNGYAAQFGGSRATVDWPDVPVELPRVHWTDQTPLNVVGMPFYDTPLLSNFSFAEYATASSPIFHPSPKIPTSILSSMRVFSGVGYAVLPKEMQGKRNVVCRESKANLLVDRRGKFVRGDVDGDAGKFSVGASGRRESGPRFRSEKSRAGTDADADDPSLTPTNELTIDGKPAMPRHYRKVEIKYSRFGVEDFDFEFYNKTKYSGLETHISNSYTNSLLQALHYTLPIRIVAKAHIAQDCPKESCLLCEAGFLFRMLEDAKGINCQASNFSRAFSSSSQAGMLGLLVSEDNQEKVDYASLIQKFNRWLMTAFASEDTLYATGVPLEREMSELSIQEETNGTASAGKRGSSAPTASIPPLTQISALKGITKTECMSCHATTRKDFLAHVVDLIYPRPATTPRSQQNKHATFSEIVQNSLIRHTSVKSVCGACKRNSNLISRRTFSKTRANGITSLPAVISLNASILSKEHRDSWKSKATPWTQPSKRFLPKYLTIKLDENGLPKVVECDAVDTKHSDTSVYGVRSIIVAIEPEGALGSHLVAFVRVSNDDELEPRWVLFNDFAVREVSEEEALDFDPDWKMPATIMLERVNSHESLSLGSLTQTIDPSILLRDVCISKHRDPTKVKHVNLRAEEIPRPGTLVAIDAEFVSLQLEELEIRSDGTKKVLRPTKMSLARVSVLRGDGDDEGLPFIDDYIHTSEKVVDYLTEYSGINDGDLNPMVSPHTLVPLKTAYKKLRLLVDLGCVFIGHGLPKDFRTINIFVPPEQVVDTVVLYYEPARHRKLSLRFLAWFLLKQDIQLAEHDSIEDARSALLLYKKYLDFIEEGRFKDVMEDIFEAGKRLGFKPPPVPGAPAGTTHSPAPSAPSTPDIPDGRLAANSLYPNNPAFSPGISNMTNGPNYPSGQGHRHTGRVPSGWSTNGMGHAGGSHRRPGPGQAAQGGGLPMGVPGQPLAPGMRRWR</sequence>
<dbReference type="EMBL" id="BLZA01000049">
    <property type="protein sequence ID" value="GHJ89632.1"/>
    <property type="molecule type" value="Genomic_DNA"/>
</dbReference>
<dbReference type="FunFam" id="3.30.420.10:FF:000028">
    <property type="entry name" value="PAN2-PAN3 deadenylation complex catalytic subunit PAN2"/>
    <property type="match status" value="1"/>
</dbReference>
<evidence type="ECO:0000256" key="9">
    <source>
        <dbReference type="HAMAP-Rule" id="MF_03182"/>
    </source>
</evidence>
<keyword evidence="5 9" id="KW-0540">Nuclease</keyword>
<dbReference type="Gene3D" id="3.30.420.10">
    <property type="entry name" value="Ribonuclease H-like superfamily/Ribonuclease H"/>
    <property type="match status" value="1"/>
</dbReference>
<dbReference type="GO" id="GO:0003676">
    <property type="term" value="F:nucleic acid binding"/>
    <property type="evidence" value="ECO:0007669"/>
    <property type="project" value="InterPro"/>
</dbReference>
<gene>
    <name evidence="9" type="primary">PAN2</name>
    <name evidence="12" type="ORF">NliqN6_6034</name>
</gene>
<evidence type="ECO:0000256" key="2">
    <source>
        <dbReference type="ARBA" id="ARBA00022490"/>
    </source>
</evidence>
<dbReference type="GO" id="GO:0046872">
    <property type="term" value="F:metal ion binding"/>
    <property type="evidence" value="ECO:0007669"/>
    <property type="project" value="UniProtKB-KW"/>
</dbReference>
<dbReference type="InterPro" id="IPR013520">
    <property type="entry name" value="Ribonucl_H"/>
</dbReference>
<comment type="domain">
    <text evidence="9">Contains a pseudo-UCH domain. This ubiquitin C-terminal hydrolase (UCH)-like or ubiquitin specific protease (USP)-like domain is predicted to be catalytically inactive because it lacks the active site catalytic triad characteristic of thiol proteases, with residues at the equivalent structural positions that are incompatible with catalysis, and it cannot bind ubiquitin. It functions as a structural scaffold for intra- and intermolecular interactions in the complex.</text>
</comment>
<dbReference type="PANTHER" id="PTHR15728">
    <property type="entry name" value="DEADENYLATION COMPLEX CATALYTIC SUBUNIT PAN2"/>
    <property type="match status" value="1"/>
</dbReference>
<dbReference type="Proteomes" id="UP000620104">
    <property type="component" value="Unassembled WGS sequence"/>
</dbReference>
<dbReference type="GO" id="GO:0004535">
    <property type="term" value="F:poly(A)-specific ribonuclease activity"/>
    <property type="evidence" value="ECO:0007669"/>
    <property type="project" value="UniProtKB-UniRule"/>
</dbReference>
<keyword evidence="7 9" id="KW-0378">Hydrolase</keyword>
<dbReference type="Gene3D" id="3.90.70.10">
    <property type="entry name" value="Cysteine proteinases"/>
    <property type="match status" value="1"/>
</dbReference>
<accession>A0A8H3TYV4</accession>
<dbReference type="SUPFAM" id="SSF54001">
    <property type="entry name" value="Cysteine proteinases"/>
    <property type="match status" value="1"/>
</dbReference>
<feature type="region of interest" description="Disordered" evidence="10">
    <location>
        <begin position="483"/>
        <end position="527"/>
    </location>
</feature>
<dbReference type="PANTHER" id="PTHR15728:SF0">
    <property type="entry name" value="PAN2-PAN3 DEADENYLATION COMPLEX CATALYTIC SUBUNIT PAN2"/>
    <property type="match status" value="1"/>
</dbReference>
<feature type="domain" description="USP" evidence="11">
    <location>
        <begin position="560"/>
        <end position="945"/>
    </location>
</feature>
<comment type="catalytic activity">
    <reaction evidence="9">
        <text>Exonucleolytic cleavage of poly(A) to 5'-AMP.</text>
        <dbReference type="EC" id="3.1.13.4"/>
    </reaction>
</comment>
<dbReference type="GO" id="GO:0006397">
    <property type="term" value="P:mRNA processing"/>
    <property type="evidence" value="ECO:0007669"/>
    <property type="project" value="UniProtKB-KW"/>
</dbReference>
<dbReference type="GO" id="GO:0000932">
    <property type="term" value="C:P-body"/>
    <property type="evidence" value="ECO:0007669"/>
    <property type="project" value="TreeGrafter"/>
</dbReference>
<feature type="binding site" evidence="9">
    <location>
        <position position="1000"/>
    </location>
    <ligand>
        <name>a divalent metal cation</name>
        <dbReference type="ChEBI" id="CHEBI:60240"/>
        <note>catalytic</note>
    </ligand>
</feature>
<feature type="compositionally biased region" description="Basic and acidic residues" evidence="10">
    <location>
        <begin position="490"/>
        <end position="507"/>
    </location>
</feature>
<comment type="subunit">
    <text evidence="9">Forms a heterotrimer with an asymmetric homodimer of the regulatory subunit PAN3 to form the poly(A)-nuclease (PAN) deadenylation complex.</text>
</comment>
<dbReference type="CDD" id="cd06143">
    <property type="entry name" value="PAN2_exo"/>
    <property type="match status" value="1"/>
</dbReference>
<dbReference type="InterPro" id="IPR028881">
    <property type="entry name" value="PAN2_UCH_dom"/>
</dbReference>